<proteinExistence type="predicted"/>
<feature type="region of interest" description="Disordered" evidence="1">
    <location>
        <begin position="97"/>
        <end position="123"/>
    </location>
</feature>
<organism evidence="2 3">
    <name type="scientific">Galemys pyrenaicus</name>
    <name type="common">Iberian desman</name>
    <name type="synonym">Pyrenean desman</name>
    <dbReference type="NCBI Taxonomy" id="202257"/>
    <lineage>
        <taxon>Eukaryota</taxon>
        <taxon>Metazoa</taxon>
        <taxon>Chordata</taxon>
        <taxon>Craniata</taxon>
        <taxon>Vertebrata</taxon>
        <taxon>Euteleostomi</taxon>
        <taxon>Mammalia</taxon>
        <taxon>Eutheria</taxon>
        <taxon>Laurasiatheria</taxon>
        <taxon>Eulipotyphla</taxon>
        <taxon>Talpidae</taxon>
        <taxon>Galemys</taxon>
    </lineage>
</organism>
<comment type="caution">
    <text evidence="2">The sequence shown here is derived from an EMBL/GenBank/DDBJ whole genome shotgun (WGS) entry which is preliminary data.</text>
</comment>
<dbReference type="InterPro" id="IPR052789">
    <property type="entry name" value="SSUH2_homolog"/>
</dbReference>
<evidence type="ECO:0000256" key="1">
    <source>
        <dbReference type="SAM" id="MobiDB-lite"/>
    </source>
</evidence>
<dbReference type="Proteomes" id="UP000700334">
    <property type="component" value="Unassembled WGS sequence"/>
</dbReference>
<evidence type="ECO:0000313" key="3">
    <source>
        <dbReference type="Proteomes" id="UP000700334"/>
    </source>
</evidence>
<dbReference type="AlphaFoldDB" id="A0A8J6DP95"/>
<feature type="region of interest" description="Disordered" evidence="1">
    <location>
        <begin position="1"/>
        <end position="26"/>
    </location>
</feature>
<evidence type="ECO:0000313" key="2">
    <source>
        <dbReference type="EMBL" id="KAG8516862.1"/>
    </source>
</evidence>
<name>A0A8J6DP95_GALPY</name>
<sequence>MSPGPWRTKGGGLPPGGAGRASTPALGSAKCLTGRAVTPVSRSPARVTAQCPEFEARCQLPSSGARTGHPATVQARLSLFGLAPRLPGCGEALRPAPHGATQPPPLYPAPGASAQGTVRRGPSLTGHPGLLRAVCDCFGHKAGTGRLHGPQLWAPWLFAGVLAPGREAEALRMRIDPPAAKPRVVDLSFQARSPLVSPAQLPDTLPSSDWLIQGGDQQELFPPLASPGSLQEQRPWASFLEHSEGLMGQHEPADPADPCPSACPGRVPVLTEAVAREALLSFVNSKCCFGQVAASDLVIWQLNQQTLCRYRLETFSESRISEWTFQPFASHSVDRPQRGTSPRLWDIKVQAPPMFQEDTRRFQVPHSSLVKVRRRGAARSPSERAPVCPGGRVRVAPARRVAVSAGRAEECHRCHGRGRDACGSCHGAGMRTGLAGVGVLPEVPRLGLEPGRWRRLWAGGLRPCTPTGQVSGLQRSQAQGPAAPQVSAVLGIRPAETWAGSLAAPRTPRLSVLRSQVWHVLGQGQQALPHLQRGEEAAALQSAGHRLVLITTWSAAASAPGPPGGSCSLSSVPRPSSGPCGAETSRKNSVFEFVSEHRLDCPQELLAKAKGERVFQDESAKVYLIVDFPLQALCQASRRGLAEHSAALAARARVLQQRQTIELVPLTEVRYWCRGRTLACCVYGTDHRVHAAERPPPCGCGCALL</sequence>
<dbReference type="PANTHER" id="PTHR48465">
    <property type="entry name" value="PROTEIN SSUH2 HOMOLOG"/>
    <property type="match status" value="1"/>
</dbReference>
<reference evidence="2" key="1">
    <citation type="journal article" date="2021" name="Evol. Appl.">
        <title>The genome of the Pyrenean desman and the effects of bottlenecks and inbreeding on the genomic landscape of an endangered species.</title>
        <authorList>
            <person name="Escoda L."/>
            <person name="Castresana J."/>
        </authorList>
    </citation>
    <scope>NUCLEOTIDE SEQUENCE</scope>
    <source>
        <strain evidence="2">IBE-C5619</strain>
    </source>
</reference>
<dbReference type="EMBL" id="JAGFMF010011663">
    <property type="protein sequence ID" value="KAG8516862.1"/>
    <property type="molecule type" value="Genomic_DNA"/>
</dbReference>
<accession>A0A8J6DP95</accession>
<keyword evidence="3" id="KW-1185">Reference proteome</keyword>
<gene>
    <name evidence="2" type="ORF">J0S82_013416</name>
</gene>
<feature type="compositionally biased region" description="Gly residues" evidence="1">
    <location>
        <begin position="9"/>
        <end position="19"/>
    </location>
</feature>
<protein>
    <submittedName>
        <fullName evidence="2">Protein SSUH2</fullName>
    </submittedName>
</protein>
<dbReference type="PANTHER" id="PTHR48465:SF1">
    <property type="entry name" value="PROTEIN SSUH2 HOMOLOG"/>
    <property type="match status" value="1"/>
</dbReference>
<dbReference type="OrthoDB" id="3355217at2759"/>